<dbReference type="OrthoDB" id="9792539at2"/>
<keyword evidence="10" id="KW-0718">Serine biosynthesis</keyword>
<proteinExistence type="inferred from homology"/>
<dbReference type="GO" id="GO:0005737">
    <property type="term" value="C:cytoplasm"/>
    <property type="evidence" value="ECO:0007669"/>
    <property type="project" value="TreeGrafter"/>
</dbReference>
<name>A0A285NHJ2_9HYPH</name>
<evidence type="ECO:0000313" key="16">
    <source>
        <dbReference type="Proteomes" id="UP000219439"/>
    </source>
</evidence>
<dbReference type="InterPro" id="IPR036412">
    <property type="entry name" value="HAD-like_sf"/>
</dbReference>
<comment type="catalytic activity">
    <reaction evidence="13">
        <text>O-phospho-D-serine + H2O = D-serine + phosphate</text>
        <dbReference type="Rhea" id="RHEA:24873"/>
        <dbReference type="ChEBI" id="CHEBI:15377"/>
        <dbReference type="ChEBI" id="CHEBI:35247"/>
        <dbReference type="ChEBI" id="CHEBI:43474"/>
        <dbReference type="ChEBI" id="CHEBI:58680"/>
        <dbReference type="EC" id="3.1.3.3"/>
    </reaction>
</comment>
<dbReference type="InterPro" id="IPR050582">
    <property type="entry name" value="HAD-like_SerB"/>
</dbReference>
<dbReference type="PANTHER" id="PTHR43344">
    <property type="entry name" value="PHOSPHOSERINE PHOSPHATASE"/>
    <property type="match status" value="1"/>
</dbReference>
<comment type="cofactor">
    <cofactor evidence="1">
        <name>Mg(2+)</name>
        <dbReference type="ChEBI" id="CHEBI:18420"/>
    </cofactor>
</comment>
<evidence type="ECO:0000256" key="10">
    <source>
        <dbReference type="ARBA" id="ARBA00023299"/>
    </source>
</evidence>
<dbReference type="SFLD" id="SFLDF00029">
    <property type="entry name" value="phosphoserine_phosphatase"/>
    <property type="match status" value="1"/>
</dbReference>
<dbReference type="GO" id="GO:0000287">
    <property type="term" value="F:magnesium ion binding"/>
    <property type="evidence" value="ECO:0007669"/>
    <property type="project" value="TreeGrafter"/>
</dbReference>
<keyword evidence="16" id="KW-1185">Reference proteome</keyword>
<keyword evidence="7" id="KW-0479">Metal-binding</keyword>
<dbReference type="PANTHER" id="PTHR43344:SF2">
    <property type="entry name" value="PHOSPHOSERINE PHOSPHATASE"/>
    <property type="match status" value="1"/>
</dbReference>
<dbReference type="GO" id="GO:0006564">
    <property type="term" value="P:L-serine biosynthetic process"/>
    <property type="evidence" value="ECO:0007669"/>
    <property type="project" value="UniProtKB-KW"/>
</dbReference>
<dbReference type="RefSeq" id="WP_097153000.1">
    <property type="nucleotide sequence ID" value="NZ_OBEL01000001.1"/>
</dbReference>
<evidence type="ECO:0000256" key="8">
    <source>
        <dbReference type="ARBA" id="ARBA00022801"/>
    </source>
</evidence>
<evidence type="ECO:0000256" key="12">
    <source>
        <dbReference type="ARBA" id="ARBA00048138"/>
    </source>
</evidence>
<evidence type="ECO:0000313" key="15">
    <source>
        <dbReference type="EMBL" id="SNZ08982.1"/>
    </source>
</evidence>
<dbReference type="Proteomes" id="UP000219439">
    <property type="component" value="Unassembled WGS sequence"/>
</dbReference>
<evidence type="ECO:0000256" key="14">
    <source>
        <dbReference type="PIRSR" id="PIRSR604469-1"/>
    </source>
</evidence>
<comment type="similarity">
    <text evidence="3">Belongs to the HAD-like hydrolase superfamily. SerB family.</text>
</comment>
<evidence type="ECO:0000256" key="5">
    <source>
        <dbReference type="ARBA" id="ARBA00015196"/>
    </source>
</evidence>
<dbReference type="InterPro" id="IPR023214">
    <property type="entry name" value="HAD_sf"/>
</dbReference>
<dbReference type="SUPFAM" id="SSF56784">
    <property type="entry name" value="HAD-like"/>
    <property type="match status" value="1"/>
</dbReference>
<evidence type="ECO:0000256" key="13">
    <source>
        <dbReference type="ARBA" id="ARBA00048523"/>
    </source>
</evidence>
<gene>
    <name evidence="15" type="ORF">SAMN06265368_1892</name>
</gene>
<dbReference type="EC" id="3.1.3.3" evidence="4"/>
<evidence type="ECO:0000256" key="1">
    <source>
        <dbReference type="ARBA" id="ARBA00001946"/>
    </source>
</evidence>
<dbReference type="SFLD" id="SFLDG01137">
    <property type="entry name" value="C1.6.1:_Phosphoserine_Phosphat"/>
    <property type="match status" value="1"/>
</dbReference>
<dbReference type="UniPathway" id="UPA00135">
    <property type="reaction ID" value="UER00198"/>
</dbReference>
<dbReference type="SFLD" id="SFLDG01136">
    <property type="entry name" value="C1.6:_Phosphoserine_Phosphatas"/>
    <property type="match status" value="1"/>
</dbReference>
<dbReference type="Gene3D" id="3.40.50.1000">
    <property type="entry name" value="HAD superfamily/HAD-like"/>
    <property type="match status" value="1"/>
</dbReference>
<comment type="pathway">
    <text evidence="2">Amino-acid biosynthesis; L-serine biosynthesis; L-serine from 3-phospho-D-glycerate: step 3/3.</text>
</comment>
<evidence type="ECO:0000256" key="9">
    <source>
        <dbReference type="ARBA" id="ARBA00022842"/>
    </source>
</evidence>
<accession>A0A285NHJ2</accession>
<evidence type="ECO:0000256" key="11">
    <source>
        <dbReference type="ARBA" id="ARBA00031693"/>
    </source>
</evidence>
<evidence type="ECO:0000256" key="6">
    <source>
        <dbReference type="ARBA" id="ARBA00022605"/>
    </source>
</evidence>
<sequence length="297" mass="32269">MSFVLTAISAPARPVITSDLVAKIQSLIKVDHTISWLMQDVAVDFIIPEHPDFANLQAEVKIALARTPVDLTLQPIDGRRKQLLLADMDSTMIQQECIDELADEVGLKDSVSSITARAMRGEIDFEPALKERVALLKGLDLSVVDKLFENRITYTPGGKTLIQTMKANGAYCALVSGGFTHFTCRVRAELGFDEDRANLLIEENGTLSGEVGMPILGKDAKRQRLHELAKELNLDLNQSMAVGDGANDLAMIEDAGAGVALHAKPAVAAQARFVIDHGDLTGLLFLQGYKAEEFVTN</sequence>
<protein>
    <recommendedName>
        <fullName evidence="5">Phosphoserine phosphatase</fullName>
        <ecNumber evidence="4">3.1.3.3</ecNumber>
    </recommendedName>
    <alternativeName>
        <fullName evidence="11">O-phosphoserine phosphohydrolase</fullName>
    </alternativeName>
</protein>
<evidence type="ECO:0000256" key="2">
    <source>
        <dbReference type="ARBA" id="ARBA00005135"/>
    </source>
</evidence>
<dbReference type="AlphaFoldDB" id="A0A285NHJ2"/>
<reference evidence="15 16" key="1">
    <citation type="submission" date="2017-09" db="EMBL/GenBank/DDBJ databases">
        <authorList>
            <person name="Ehlers B."/>
            <person name="Leendertz F.H."/>
        </authorList>
    </citation>
    <scope>NUCLEOTIDE SEQUENCE [LARGE SCALE GENOMIC DNA]</scope>
    <source>
        <strain evidence="15 16">DSM 18289</strain>
    </source>
</reference>
<feature type="active site" description="Nucleophile" evidence="14">
    <location>
        <position position="87"/>
    </location>
</feature>
<organism evidence="15 16">
    <name type="scientific">Cohaesibacter gelatinilyticus</name>
    <dbReference type="NCBI Taxonomy" id="372072"/>
    <lineage>
        <taxon>Bacteria</taxon>
        <taxon>Pseudomonadati</taxon>
        <taxon>Pseudomonadota</taxon>
        <taxon>Alphaproteobacteria</taxon>
        <taxon>Hyphomicrobiales</taxon>
        <taxon>Cohaesibacteraceae</taxon>
    </lineage>
</organism>
<evidence type="ECO:0000256" key="7">
    <source>
        <dbReference type="ARBA" id="ARBA00022723"/>
    </source>
</evidence>
<evidence type="ECO:0000256" key="3">
    <source>
        <dbReference type="ARBA" id="ARBA00009184"/>
    </source>
</evidence>
<keyword evidence="8" id="KW-0378">Hydrolase</keyword>
<dbReference type="SFLD" id="SFLDS00003">
    <property type="entry name" value="Haloacid_Dehalogenase"/>
    <property type="match status" value="1"/>
</dbReference>
<feature type="active site" description="Proton donor" evidence="14">
    <location>
        <position position="89"/>
    </location>
</feature>
<dbReference type="GO" id="GO:0036424">
    <property type="term" value="F:L-phosphoserine phosphatase activity"/>
    <property type="evidence" value="ECO:0007669"/>
    <property type="project" value="InterPro"/>
</dbReference>
<dbReference type="CDD" id="cd07500">
    <property type="entry name" value="HAD_PSP"/>
    <property type="match status" value="1"/>
</dbReference>
<keyword evidence="9" id="KW-0460">Magnesium</keyword>
<evidence type="ECO:0000256" key="4">
    <source>
        <dbReference type="ARBA" id="ARBA00012640"/>
    </source>
</evidence>
<dbReference type="InterPro" id="IPR004469">
    <property type="entry name" value="PSP"/>
</dbReference>
<dbReference type="NCBIfam" id="TIGR01488">
    <property type="entry name" value="HAD-SF-IB"/>
    <property type="match status" value="1"/>
</dbReference>
<keyword evidence="6" id="KW-0028">Amino-acid biosynthesis</keyword>
<dbReference type="Pfam" id="PF12710">
    <property type="entry name" value="HAD"/>
    <property type="match status" value="1"/>
</dbReference>
<dbReference type="NCBIfam" id="TIGR00338">
    <property type="entry name" value="serB"/>
    <property type="match status" value="1"/>
</dbReference>
<dbReference type="EMBL" id="OBEL01000001">
    <property type="protein sequence ID" value="SNZ08982.1"/>
    <property type="molecule type" value="Genomic_DNA"/>
</dbReference>
<comment type="catalytic activity">
    <reaction evidence="12">
        <text>O-phospho-L-serine + H2O = L-serine + phosphate</text>
        <dbReference type="Rhea" id="RHEA:21208"/>
        <dbReference type="ChEBI" id="CHEBI:15377"/>
        <dbReference type="ChEBI" id="CHEBI:33384"/>
        <dbReference type="ChEBI" id="CHEBI:43474"/>
        <dbReference type="ChEBI" id="CHEBI:57524"/>
        <dbReference type="EC" id="3.1.3.3"/>
    </reaction>
</comment>